<proteinExistence type="inferred from homology"/>
<dbReference type="SUPFAM" id="SSF57667">
    <property type="entry name" value="beta-beta-alpha zinc fingers"/>
    <property type="match status" value="1"/>
</dbReference>
<dbReference type="Gene3D" id="1.10.1410.20">
    <property type="entry name" value="2'-5'-oligoadenylate synthetase 1, domain 2"/>
    <property type="match status" value="1"/>
</dbReference>
<evidence type="ECO:0000259" key="4">
    <source>
        <dbReference type="PROSITE" id="PS50157"/>
    </source>
</evidence>
<dbReference type="Gene3D" id="3.30.160.60">
    <property type="entry name" value="Classic Zinc Finger"/>
    <property type="match status" value="1"/>
</dbReference>
<dbReference type="PANTHER" id="PTHR11258">
    <property type="entry name" value="2-5 OLIGOADENYLATE SYNTHETASE"/>
    <property type="match status" value="1"/>
</dbReference>
<dbReference type="Gene3D" id="3.30.460.10">
    <property type="entry name" value="Beta Polymerase, domain 2"/>
    <property type="match status" value="1"/>
</dbReference>
<dbReference type="PROSITE" id="PS00028">
    <property type="entry name" value="ZINC_FINGER_C2H2_1"/>
    <property type="match status" value="1"/>
</dbReference>
<dbReference type="SMART" id="SM00355">
    <property type="entry name" value="ZnF_C2H2"/>
    <property type="match status" value="3"/>
</dbReference>
<reference evidence="6" key="1">
    <citation type="submission" date="2025-08" db="UniProtKB">
        <authorList>
            <consortium name="RefSeq"/>
        </authorList>
    </citation>
    <scope>IDENTIFICATION</scope>
</reference>
<evidence type="ECO:0000256" key="1">
    <source>
        <dbReference type="ARBA" id="ARBA00009526"/>
    </source>
</evidence>
<dbReference type="SUPFAM" id="SSF81301">
    <property type="entry name" value="Nucleotidyltransferase"/>
    <property type="match status" value="1"/>
</dbReference>
<keyword evidence="5" id="KW-1185">Reference proteome</keyword>
<evidence type="ECO:0000256" key="2">
    <source>
        <dbReference type="ARBA" id="ARBA00022884"/>
    </source>
</evidence>
<dbReference type="PROSITE" id="PS50157">
    <property type="entry name" value="ZINC_FINGER_C2H2_2"/>
    <property type="match status" value="1"/>
</dbReference>
<dbReference type="InterPro" id="IPR013087">
    <property type="entry name" value="Znf_C2H2_type"/>
</dbReference>
<comment type="similarity">
    <text evidence="1">Belongs to the 2-5A synthase family.</text>
</comment>
<protein>
    <submittedName>
        <fullName evidence="6">2'-5'-oligoadenylate synthase 1-like</fullName>
    </submittedName>
</protein>
<dbReference type="PANTHER" id="PTHR11258:SF21">
    <property type="entry name" value="C2H2-TYPE DOMAIN-CONTAINING PROTEIN"/>
    <property type="match status" value="1"/>
</dbReference>
<gene>
    <name evidence="6" type="primary">LOC132541313</name>
</gene>
<feature type="domain" description="C2H2-type" evidence="4">
    <location>
        <begin position="7"/>
        <end position="35"/>
    </location>
</feature>
<organism evidence="5 6">
    <name type="scientific">Erinaceus europaeus</name>
    <name type="common">Western European hedgehog</name>
    <dbReference type="NCBI Taxonomy" id="9365"/>
    <lineage>
        <taxon>Eukaryota</taxon>
        <taxon>Metazoa</taxon>
        <taxon>Chordata</taxon>
        <taxon>Craniata</taxon>
        <taxon>Vertebrata</taxon>
        <taxon>Euteleostomi</taxon>
        <taxon>Mammalia</taxon>
        <taxon>Eutheria</taxon>
        <taxon>Laurasiatheria</taxon>
        <taxon>Eulipotyphla</taxon>
        <taxon>Erinaceidae</taxon>
        <taxon>Erinaceinae</taxon>
        <taxon>Erinaceus</taxon>
    </lineage>
</organism>
<keyword evidence="3" id="KW-0863">Zinc-finger</keyword>
<dbReference type="RefSeq" id="XP_060057178.1">
    <property type="nucleotide sequence ID" value="XM_060201195.1"/>
</dbReference>
<keyword evidence="3" id="KW-0862">Zinc</keyword>
<name>A0ABM3Y7Y1_ERIEU</name>
<dbReference type="InterPro" id="IPR036236">
    <property type="entry name" value="Znf_C2H2_sf"/>
</dbReference>
<dbReference type="SUPFAM" id="SSF81631">
    <property type="entry name" value="PAP/OAS1 substrate-binding domain"/>
    <property type="match status" value="1"/>
</dbReference>
<dbReference type="InterPro" id="IPR043519">
    <property type="entry name" value="NT_sf"/>
</dbReference>
<sequence>MWVFKSYNCELCGSDFVSRTALKYHFRQKHLGEVHCEECGQEALREILHDHSKKSAHDRSSTEIHKLNWECLEERDIMHMATETSKTCRMCSQYFGTALREKHDMQEHHFTANKRAQTSAGFSPHNMLECKSPQELKKFLDENILPASGSLSAACMGEIGVLLRLIQSCFPVPTSRMIQGGSYIKGTDTRGCSEIAIVLLSDAFANVNNCKKQLREALDALRENLKQTPHGNRILMGKKAPLSLRFNFLCTESLHSHSVEIMAYYDVLGPTPSTDLKLRLYGKLYHCADSEEAQLCALALLPYQVDFVKTSIKRVKELIRLMIHWLQTSFAYPTKENKFRRLPSSYTMELLTIHVWELAGKPLFFSLLQGMKAVLELLVRYADIDVVWHSHYHPKFPIFVKVNQKHTRPFILDPVNPTVNVCDTCNAWDEVAHVSRCSLRKPLFRGVTVKSPWLFTNKW</sequence>
<dbReference type="InterPro" id="IPR018952">
    <property type="entry name" value="2-5-oligoAdlate_synth_1_dom2/C"/>
</dbReference>
<dbReference type="Proteomes" id="UP001652624">
    <property type="component" value="Chromosome 11"/>
</dbReference>
<accession>A0ABM3Y7Y1</accession>
<evidence type="ECO:0000256" key="3">
    <source>
        <dbReference type="PROSITE-ProRule" id="PRU00042"/>
    </source>
</evidence>
<keyword evidence="3" id="KW-0479">Metal-binding</keyword>
<evidence type="ECO:0000313" key="6">
    <source>
        <dbReference type="RefSeq" id="XP_060057178.1"/>
    </source>
</evidence>
<dbReference type="Pfam" id="PF10421">
    <property type="entry name" value="OAS1_C"/>
    <property type="match status" value="1"/>
</dbReference>
<dbReference type="PROSITE" id="PS50152">
    <property type="entry name" value="25A_SYNTH_3"/>
    <property type="match status" value="1"/>
</dbReference>
<keyword evidence="2" id="KW-0694">RNA-binding</keyword>
<dbReference type="GeneID" id="132541313"/>
<evidence type="ECO:0000313" key="5">
    <source>
        <dbReference type="Proteomes" id="UP001652624"/>
    </source>
</evidence>